<dbReference type="RefSeq" id="WP_386074073.1">
    <property type="nucleotide sequence ID" value="NZ_JBHTJT010000008.1"/>
</dbReference>
<accession>A0ABW3IP21</accession>
<feature type="signal peptide" evidence="2">
    <location>
        <begin position="1"/>
        <end position="21"/>
    </location>
</feature>
<evidence type="ECO:0000256" key="2">
    <source>
        <dbReference type="SAM" id="SignalP"/>
    </source>
</evidence>
<gene>
    <name evidence="3" type="ORF">ACFQ2S_08830</name>
</gene>
<protein>
    <submittedName>
        <fullName evidence="3">Uncharacterized protein</fullName>
    </submittedName>
</protein>
<sequence>MKVTFALAGILAAFSLSAAHADHNNPWASEEDTVLGQNHDDNQSFSDDRPGEDEMKGVANSRGRDSVTGPKGKRAQ</sequence>
<keyword evidence="4" id="KW-1185">Reference proteome</keyword>
<dbReference type="Proteomes" id="UP001597108">
    <property type="component" value="Unassembled WGS sequence"/>
</dbReference>
<dbReference type="EMBL" id="JBHTJT010000008">
    <property type="protein sequence ID" value="MFD0979755.1"/>
    <property type="molecule type" value="Genomic_DNA"/>
</dbReference>
<evidence type="ECO:0000313" key="3">
    <source>
        <dbReference type="EMBL" id="MFD0979755.1"/>
    </source>
</evidence>
<reference evidence="4" key="1">
    <citation type="journal article" date="2019" name="Int. J. Syst. Evol. Microbiol.">
        <title>The Global Catalogue of Microorganisms (GCM) 10K type strain sequencing project: providing services to taxonomists for standard genome sequencing and annotation.</title>
        <authorList>
            <consortium name="The Broad Institute Genomics Platform"/>
            <consortium name="The Broad Institute Genome Sequencing Center for Infectious Disease"/>
            <person name="Wu L."/>
            <person name="Ma J."/>
        </authorList>
    </citation>
    <scope>NUCLEOTIDE SEQUENCE [LARGE SCALE GENOMIC DNA]</scope>
    <source>
        <strain evidence="4">CCUG 60524</strain>
    </source>
</reference>
<keyword evidence="2" id="KW-0732">Signal</keyword>
<proteinExistence type="predicted"/>
<name>A0ABW3IP21_9RHOB</name>
<evidence type="ECO:0000256" key="1">
    <source>
        <dbReference type="SAM" id="MobiDB-lite"/>
    </source>
</evidence>
<feature type="region of interest" description="Disordered" evidence="1">
    <location>
        <begin position="23"/>
        <end position="76"/>
    </location>
</feature>
<comment type="caution">
    <text evidence="3">The sequence shown here is derived from an EMBL/GenBank/DDBJ whole genome shotgun (WGS) entry which is preliminary data.</text>
</comment>
<organism evidence="3 4">
    <name type="scientific">Tropicimonas aquimaris</name>
    <dbReference type="NCBI Taxonomy" id="914152"/>
    <lineage>
        <taxon>Bacteria</taxon>
        <taxon>Pseudomonadati</taxon>
        <taxon>Pseudomonadota</taxon>
        <taxon>Alphaproteobacteria</taxon>
        <taxon>Rhodobacterales</taxon>
        <taxon>Roseobacteraceae</taxon>
        <taxon>Tropicimonas</taxon>
    </lineage>
</organism>
<feature type="chain" id="PRO_5047501795" evidence="2">
    <location>
        <begin position="22"/>
        <end position="76"/>
    </location>
</feature>
<evidence type="ECO:0000313" key="4">
    <source>
        <dbReference type="Proteomes" id="UP001597108"/>
    </source>
</evidence>
<feature type="compositionally biased region" description="Basic and acidic residues" evidence="1">
    <location>
        <begin position="38"/>
        <end position="56"/>
    </location>
</feature>